<feature type="transmembrane region" description="Helical" evidence="1">
    <location>
        <begin position="60"/>
        <end position="81"/>
    </location>
</feature>
<gene>
    <name evidence="2" type="ORF">BJ983_005188</name>
</gene>
<reference evidence="2 3" key="1">
    <citation type="submission" date="2020-07" db="EMBL/GenBank/DDBJ databases">
        <title>Sequencing the genomes of 1000 actinobacteria strains.</title>
        <authorList>
            <person name="Klenk H.-P."/>
        </authorList>
    </citation>
    <scope>NUCLEOTIDE SEQUENCE [LARGE SCALE GENOMIC DNA]</scope>
    <source>
        <strain evidence="2 3">DSM 45772</strain>
    </source>
</reference>
<name>A0A7Y9E0W6_9PSEU</name>
<dbReference type="EMBL" id="JACCBN010000001">
    <property type="protein sequence ID" value="NYD39086.1"/>
    <property type="molecule type" value="Genomic_DNA"/>
</dbReference>
<keyword evidence="1" id="KW-0812">Transmembrane</keyword>
<evidence type="ECO:0000313" key="2">
    <source>
        <dbReference type="EMBL" id="NYD39086.1"/>
    </source>
</evidence>
<protein>
    <submittedName>
        <fullName evidence="2">Drug/metabolite transporter (DMT)-like permease</fullName>
    </submittedName>
</protein>
<feature type="transmembrane region" description="Helical" evidence="1">
    <location>
        <begin position="15"/>
        <end position="39"/>
    </location>
</feature>
<dbReference type="NCBIfam" id="NF038012">
    <property type="entry name" value="DMT_1"/>
    <property type="match status" value="1"/>
</dbReference>
<feature type="transmembrane region" description="Helical" evidence="1">
    <location>
        <begin position="145"/>
        <end position="163"/>
    </location>
</feature>
<dbReference type="PANTHER" id="PTHR40761:SF1">
    <property type="entry name" value="CONSERVED INTEGRAL MEMBRANE ALANINE VALINE AND LEUCINE RICH PROTEIN-RELATED"/>
    <property type="match status" value="1"/>
</dbReference>
<feature type="transmembrane region" description="Helical" evidence="1">
    <location>
        <begin position="206"/>
        <end position="226"/>
    </location>
</feature>
<evidence type="ECO:0000256" key="1">
    <source>
        <dbReference type="SAM" id="Phobius"/>
    </source>
</evidence>
<organism evidence="2 3">
    <name type="scientific">Actinomycetospora corticicola</name>
    <dbReference type="NCBI Taxonomy" id="663602"/>
    <lineage>
        <taxon>Bacteria</taxon>
        <taxon>Bacillati</taxon>
        <taxon>Actinomycetota</taxon>
        <taxon>Actinomycetes</taxon>
        <taxon>Pseudonocardiales</taxon>
        <taxon>Pseudonocardiaceae</taxon>
        <taxon>Actinomycetospora</taxon>
    </lineage>
</organism>
<keyword evidence="3" id="KW-1185">Reference proteome</keyword>
<dbReference type="Proteomes" id="UP000535890">
    <property type="component" value="Unassembled WGS sequence"/>
</dbReference>
<keyword evidence="1" id="KW-1133">Transmembrane helix</keyword>
<comment type="caution">
    <text evidence="2">The sequence shown here is derived from an EMBL/GenBank/DDBJ whole genome shotgun (WGS) entry which is preliminary data.</text>
</comment>
<feature type="transmembrane region" description="Helical" evidence="1">
    <location>
        <begin position="87"/>
        <end position="104"/>
    </location>
</feature>
<dbReference type="RefSeq" id="WP_179796448.1">
    <property type="nucleotide sequence ID" value="NZ_BAABHP010000022.1"/>
</dbReference>
<accession>A0A7Y9E0W6</accession>
<dbReference type="PANTHER" id="PTHR40761">
    <property type="entry name" value="CONSERVED INTEGRAL MEMBRANE ALANINE VALINE AND LEUCINE RICH PROTEIN-RELATED"/>
    <property type="match status" value="1"/>
</dbReference>
<proteinExistence type="predicted"/>
<keyword evidence="1" id="KW-0472">Membrane</keyword>
<feature type="transmembrane region" description="Helical" evidence="1">
    <location>
        <begin position="116"/>
        <end position="133"/>
    </location>
</feature>
<sequence>MLVRPPPPAVAAHPVLAVGLALCSAFLYALAAALQRLAAGRTGDRSHDGRAFFGALVRQPVWWGGVGSMAAGAGIHVVALGLGSVTLVQPIGVLALVLALPLDARFERRVVTRAEWAAAAVLVAGLGGLLALAPHHGGGGTAPPAGLVAVVIAAGVVLALLVGTSARLRTASRAVCRAAGAGLCAGTTSGLVRPVLHGLHRGPFDVGLLTAGVAVLVLPVLGLLLLQTAYRDGGLDAGLATQTTIDPVVAGTIGIAVLGERFTGGPGGAVLAAGCAVVTVAGLVWLIRSGPGAVTSRAAAAAPTSC</sequence>
<feature type="transmembrane region" description="Helical" evidence="1">
    <location>
        <begin position="268"/>
        <end position="287"/>
    </location>
</feature>
<evidence type="ECO:0000313" key="3">
    <source>
        <dbReference type="Proteomes" id="UP000535890"/>
    </source>
</evidence>
<dbReference type="AlphaFoldDB" id="A0A7Y9E0W6"/>